<dbReference type="EMBL" id="CP097510">
    <property type="protein sequence ID" value="URE37150.1"/>
    <property type="molecule type" value="Genomic_DNA"/>
</dbReference>
<dbReference type="AlphaFoldDB" id="A0A9E7HPP9"/>
<name>A0A9E7HPP9_9LILI</name>
<protein>
    <submittedName>
        <fullName evidence="1">Uncharacterized protein</fullName>
    </submittedName>
</protein>
<gene>
    <name evidence="1" type="ORF">MUK42_36048</name>
</gene>
<evidence type="ECO:0000313" key="2">
    <source>
        <dbReference type="Proteomes" id="UP001055439"/>
    </source>
</evidence>
<reference evidence="1" key="1">
    <citation type="submission" date="2022-05" db="EMBL/GenBank/DDBJ databases">
        <title>The Musa troglodytarum L. genome provides insights into the mechanism of non-climacteric behaviour and enrichment of carotenoids.</title>
        <authorList>
            <person name="Wang J."/>
        </authorList>
    </citation>
    <scope>NUCLEOTIDE SEQUENCE</scope>
    <source>
        <tissue evidence="1">Leaf</tissue>
    </source>
</reference>
<organism evidence="1 2">
    <name type="scientific">Musa troglodytarum</name>
    <name type="common">fe'i banana</name>
    <dbReference type="NCBI Taxonomy" id="320322"/>
    <lineage>
        <taxon>Eukaryota</taxon>
        <taxon>Viridiplantae</taxon>
        <taxon>Streptophyta</taxon>
        <taxon>Embryophyta</taxon>
        <taxon>Tracheophyta</taxon>
        <taxon>Spermatophyta</taxon>
        <taxon>Magnoliopsida</taxon>
        <taxon>Liliopsida</taxon>
        <taxon>Zingiberales</taxon>
        <taxon>Musaceae</taxon>
        <taxon>Musa</taxon>
    </lineage>
</organism>
<dbReference type="Proteomes" id="UP001055439">
    <property type="component" value="Chromosome 8"/>
</dbReference>
<accession>A0A9E7HPP9</accession>
<proteinExistence type="predicted"/>
<evidence type="ECO:0000313" key="1">
    <source>
        <dbReference type="EMBL" id="URE37150.1"/>
    </source>
</evidence>
<keyword evidence="2" id="KW-1185">Reference proteome</keyword>
<sequence length="65" mass="7910">MERKRQYIGWVKEPFPWLDLWPETGRYKKVHQSQGSIINPILWIQQQTIEVLSCLVFDLILYIYT</sequence>